<sequence>MGADARALAGAFVRLHAYFQTHDWDLTWADPQVSAVFTEEFAAAAAATLPAAAAAAAPLSSQASPQPPSSAPGPAGNNTVGGPAAAAAAAADDAGLAFDCAVNPGAVAPPPLEDLTALFDLFMHYLKFLCVGLPAGAPVVQASHHGPQALTGLVSQLVSGQSLQVWEHGVLLRERLIYLDCFKRDLLPTFVNEQVLRFHRAVGQTLLSMADMVVPCNASFNTAWELWLGAREARLMPLLNALEIDHYPCLQDDEAPVPTASMLSHVYALKDIMTAIRAAAVIVHDYGVANYVSKNITPQQPPQ</sequence>
<dbReference type="RefSeq" id="XP_013902620.1">
    <property type="nucleotide sequence ID" value="XM_014047166.1"/>
</dbReference>
<protein>
    <submittedName>
        <fullName evidence="2">Uncharacterized protein</fullName>
    </submittedName>
</protein>
<accession>A0A0D2NEF8</accession>
<dbReference type="Proteomes" id="UP000054498">
    <property type="component" value="Unassembled WGS sequence"/>
</dbReference>
<evidence type="ECO:0000313" key="3">
    <source>
        <dbReference type="Proteomes" id="UP000054498"/>
    </source>
</evidence>
<gene>
    <name evidence="2" type="ORF">MNEG_4362</name>
</gene>
<dbReference type="OrthoDB" id="2582433at2759"/>
<evidence type="ECO:0000256" key="1">
    <source>
        <dbReference type="SAM" id="MobiDB-lite"/>
    </source>
</evidence>
<proteinExistence type="predicted"/>
<dbReference type="EMBL" id="KK100820">
    <property type="protein sequence ID" value="KIZ03601.1"/>
    <property type="molecule type" value="Genomic_DNA"/>
</dbReference>
<reference evidence="2 3" key="1">
    <citation type="journal article" date="2013" name="BMC Genomics">
        <title>Reconstruction of the lipid metabolism for the microalga Monoraphidium neglectum from its genome sequence reveals characteristics suitable for biofuel production.</title>
        <authorList>
            <person name="Bogen C."/>
            <person name="Al-Dilaimi A."/>
            <person name="Albersmeier A."/>
            <person name="Wichmann J."/>
            <person name="Grundmann M."/>
            <person name="Rupp O."/>
            <person name="Lauersen K.J."/>
            <person name="Blifernez-Klassen O."/>
            <person name="Kalinowski J."/>
            <person name="Goesmann A."/>
            <person name="Mussgnug J.H."/>
            <person name="Kruse O."/>
        </authorList>
    </citation>
    <scope>NUCLEOTIDE SEQUENCE [LARGE SCALE GENOMIC DNA]</scope>
    <source>
        <strain evidence="2 3">SAG 48.87</strain>
    </source>
</reference>
<dbReference type="GeneID" id="25737240"/>
<keyword evidence="3" id="KW-1185">Reference proteome</keyword>
<name>A0A0D2NEF8_9CHLO</name>
<dbReference type="STRING" id="145388.A0A0D2NEF8"/>
<dbReference type="AlphaFoldDB" id="A0A0D2NEF8"/>
<evidence type="ECO:0000313" key="2">
    <source>
        <dbReference type="EMBL" id="KIZ03601.1"/>
    </source>
</evidence>
<organism evidence="2 3">
    <name type="scientific">Monoraphidium neglectum</name>
    <dbReference type="NCBI Taxonomy" id="145388"/>
    <lineage>
        <taxon>Eukaryota</taxon>
        <taxon>Viridiplantae</taxon>
        <taxon>Chlorophyta</taxon>
        <taxon>core chlorophytes</taxon>
        <taxon>Chlorophyceae</taxon>
        <taxon>CS clade</taxon>
        <taxon>Sphaeropleales</taxon>
        <taxon>Selenastraceae</taxon>
        <taxon>Monoraphidium</taxon>
    </lineage>
</organism>
<dbReference type="KEGG" id="mng:MNEG_4362"/>
<feature type="region of interest" description="Disordered" evidence="1">
    <location>
        <begin position="59"/>
        <end position="79"/>
    </location>
</feature>